<comment type="caution">
    <text evidence="1">The sequence shown here is derived from an EMBL/GenBank/DDBJ whole genome shotgun (WGS) entry which is preliminary data.</text>
</comment>
<reference evidence="1 2" key="1">
    <citation type="submission" date="2018-08" db="EMBL/GenBank/DDBJ databases">
        <title>Thalassotalea euphylliae genome.</title>
        <authorList>
            <person name="Summers S."/>
            <person name="Rice S.A."/>
            <person name="Freckelton M.L."/>
            <person name="Nedved B.T."/>
            <person name="Hadfield M.G."/>
        </authorList>
    </citation>
    <scope>NUCLEOTIDE SEQUENCE [LARGE SCALE GENOMIC DNA]</scope>
    <source>
        <strain evidence="1 2">H1</strain>
    </source>
</reference>
<evidence type="ECO:0000313" key="1">
    <source>
        <dbReference type="EMBL" id="REL26488.1"/>
    </source>
</evidence>
<name>A0A3E0TPR0_9GAMM</name>
<gene>
    <name evidence="1" type="ORF">DXX93_07760</name>
</gene>
<proteinExistence type="predicted"/>
<sequence>MKRLDFLLNVTQVPADLLAVCHQPKADLYGTYQLYQFLVDSPLLYKVWMVDEYGDYWLEVNLIDDSGEPAFHTIKIDQDSYEQVEFEPYQVLTEPGKSS</sequence>
<accession>A0A3E0TPR0</accession>
<dbReference type="AlphaFoldDB" id="A0A3E0TPR0"/>
<evidence type="ECO:0000313" key="2">
    <source>
        <dbReference type="Proteomes" id="UP000256478"/>
    </source>
</evidence>
<dbReference type="EMBL" id="QUOU01000001">
    <property type="protein sequence ID" value="REL26488.1"/>
    <property type="molecule type" value="Genomic_DNA"/>
</dbReference>
<organism evidence="1 2">
    <name type="scientific">Thalassotalea euphylliae</name>
    <dbReference type="NCBI Taxonomy" id="1655234"/>
    <lineage>
        <taxon>Bacteria</taxon>
        <taxon>Pseudomonadati</taxon>
        <taxon>Pseudomonadota</taxon>
        <taxon>Gammaproteobacteria</taxon>
        <taxon>Alteromonadales</taxon>
        <taxon>Colwelliaceae</taxon>
        <taxon>Thalassotalea</taxon>
    </lineage>
</organism>
<dbReference type="RefSeq" id="WP_116007605.1">
    <property type="nucleotide sequence ID" value="NZ_QUOU01000001.1"/>
</dbReference>
<protein>
    <submittedName>
        <fullName evidence="1">Uncharacterized protein</fullName>
    </submittedName>
</protein>
<dbReference type="OrthoDB" id="5879250at2"/>
<dbReference type="Proteomes" id="UP000256478">
    <property type="component" value="Unassembled WGS sequence"/>
</dbReference>